<dbReference type="Pfam" id="PF08241">
    <property type="entry name" value="Methyltransf_11"/>
    <property type="match status" value="1"/>
</dbReference>
<dbReference type="OrthoDB" id="9760689at2"/>
<keyword evidence="1 3" id="KW-0489">Methyltransferase</keyword>
<dbReference type="SUPFAM" id="SSF53335">
    <property type="entry name" value="S-adenosyl-L-methionine-dependent methyltransferases"/>
    <property type="match status" value="1"/>
</dbReference>
<evidence type="ECO:0000256" key="1">
    <source>
        <dbReference type="ARBA" id="ARBA00022603"/>
    </source>
</evidence>
<evidence type="ECO:0000256" key="2">
    <source>
        <dbReference type="ARBA" id="ARBA00022679"/>
    </source>
</evidence>
<dbReference type="PANTHER" id="PTHR13090">
    <property type="entry name" value="ARGININE-HYDROXYLASE NDUFAF5, MITOCHONDRIAL"/>
    <property type="match status" value="1"/>
</dbReference>
<dbReference type="PANTHER" id="PTHR13090:SF1">
    <property type="entry name" value="ARGININE-HYDROXYLASE NDUFAF5, MITOCHONDRIAL"/>
    <property type="match status" value="1"/>
</dbReference>
<dbReference type="Proteomes" id="UP000198238">
    <property type="component" value="Chromosome"/>
</dbReference>
<organism evidence="3 4">
    <name type="scientific">Neisseria chenwenguii</name>
    <dbReference type="NCBI Taxonomy" id="1853278"/>
    <lineage>
        <taxon>Bacteria</taxon>
        <taxon>Pseudomonadati</taxon>
        <taxon>Pseudomonadota</taxon>
        <taxon>Betaproteobacteria</taxon>
        <taxon>Neisseriales</taxon>
        <taxon>Neisseriaceae</taxon>
        <taxon>Neisseria</taxon>
    </lineage>
</organism>
<dbReference type="GO" id="GO:0008757">
    <property type="term" value="F:S-adenosylmethionine-dependent methyltransferase activity"/>
    <property type="evidence" value="ECO:0007669"/>
    <property type="project" value="InterPro"/>
</dbReference>
<dbReference type="AlphaFoldDB" id="A0A220S5B3"/>
<name>A0A220S5B3_9NEIS</name>
<dbReference type="InterPro" id="IPR050602">
    <property type="entry name" value="Malonyl-ACP_OMT"/>
</dbReference>
<evidence type="ECO:0000313" key="3">
    <source>
        <dbReference type="EMBL" id="ASK28478.1"/>
    </source>
</evidence>
<dbReference type="KEGG" id="nei:BG910_05965"/>
<protein>
    <submittedName>
        <fullName evidence="3">Methyltransferase</fullName>
    </submittedName>
</protein>
<dbReference type="InterPro" id="IPR013216">
    <property type="entry name" value="Methyltransf_11"/>
</dbReference>
<dbReference type="RefSeq" id="WP_089037164.1">
    <property type="nucleotide sequence ID" value="NZ_CP022278.1"/>
</dbReference>
<keyword evidence="4" id="KW-1185">Reference proteome</keyword>
<sequence>MTDRWQIHRLLAEETDQRLQLLRTPPQSVLLVGADADISRRLLAVRFPQAAFAEYDPRADFLQAAAKVRGGGLWQKLTRKTVPQTCQSLTAPLPEAAADMLWANLSLPAAGRLPEVFQNWARALKPDGLLFFTHFGRDTLEGLKGRLKNLGIACETPTLIDMHDLGDMLADNGFYDPVTDTAKLELTYRRAEMFWQDMATLGLENALRFSDPAAARDAVSALFADEGGLTVTLETVYGHAVKKRVLPQGENLVRFYPRG</sequence>
<reference evidence="3 4" key="1">
    <citation type="submission" date="2017-06" db="EMBL/GenBank/DDBJ databases">
        <title>Neisseria chenwenguii sp. nov., isolated from the intestinal contents of Tibetan Plateau Pika in Yushu, Qinghai Province, China.</title>
        <authorList>
            <person name="Zhang G."/>
        </authorList>
    </citation>
    <scope>NUCLEOTIDE SEQUENCE [LARGE SCALE GENOMIC DNA]</scope>
    <source>
        <strain evidence="3 4">10023</strain>
    </source>
</reference>
<evidence type="ECO:0000313" key="4">
    <source>
        <dbReference type="Proteomes" id="UP000198238"/>
    </source>
</evidence>
<gene>
    <name evidence="3" type="ORF">BG910_05965</name>
</gene>
<dbReference type="GO" id="GO:0032259">
    <property type="term" value="P:methylation"/>
    <property type="evidence" value="ECO:0007669"/>
    <property type="project" value="UniProtKB-KW"/>
</dbReference>
<dbReference type="Gene3D" id="3.40.50.150">
    <property type="entry name" value="Vaccinia Virus protein VP39"/>
    <property type="match status" value="1"/>
</dbReference>
<dbReference type="EMBL" id="CP022278">
    <property type="protein sequence ID" value="ASK28478.1"/>
    <property type="molecule type" value="Genomic_DNA"/>
</dbReference>
<proteinExistence type="predicted"/>
<dbReference type="InterPro" id="IPR029063">
    <property type="entry name" value="SAM-dependent_MTases_sf"/>
</dbReference>
<accession>A0A220S5B3</accession>
<keyword evidence="2 3" id="KW-0808">Transferase</keyword>